<comment type="caution">
    <text evidence="1">The sequence shown here is derived from an EMBL/GenBank/DDBJ whole genome shotgun (WGS) entry which is preliminary data.</text>
</comment>
<evidence type="ECO:0008006" key="3">
    <source>
        <dbReference type="Google" id="ProtNLM"/>
    </source>
</evidence>
<dbReference type="Proteomes" id="UP001500635">
    <property type="component" value="Unassembled WGS sequence"/>
</dbReference>
<keyword evidence="2" id="KW-1185">Reference proteome</keyword>
<dbReference type="SUPFAM" id="SSF53474">
    <property type="entry name" value="alpha/beta-Hydrolases"/>
    <property type="match status" value="1"/>
</dbReference>
<accession>A0ABP8JFU8</accession>
<protein>
    <recommendedName>
        <fullName evidence="3">Acetyl esterase/lipase</fullName>
    </recommendedName>
</protein>
<proteinExistence type="predicted"/>
<sequence length="255" mass="26736">MVVATHLTDVIAAEEFAGYGALIFPNSELITTAMTVTHTARLLPYHSNVHPGEVADTLNAMRTGARDGALSFQRIYGDSEIVRDRAKADVGLFRFRGAPGAPFAIVSPGGGFSYLARAIDYVFEHAAGLEVCTDGYSLWGSSAGARMAANLAGYGTAAFGGAARPSAGTVVMAYTGHSDTDGDVPPTFAVVGSNDGIASPAIMAARIRRLERAGVQTEFRRYPGLGHGFGLGTGTVAQGWVDAAMDFWEAQRGQR</sequence>
<dbReference type="InterPro" id="IPR029058">
    <property type="entry name" value="AB_hydrolase_fold"/>
</dbReference>
<evidence type="ECO:0000313" key="2">
    <source>
        <dbReference type="Proteomes" id="UP001500635"/>
    </source>
</evidence>
<reference evidence="2" key="1">
    <citation type="journal article" date="2019" name="Int. J. Syst. Evol. Microbiol.">
        <title>The Global Catalogue of Microorganisms (GCM) 10K type strain sequencing project: providing services to taxonomists for standard genome sequencing and annotation.</title>
        <authorList>
            <consortium name="The Broad Institute Genomics Platform"/>
            <consortium name="The Broad Institute Genome Sequencing Center for Infectious Disease"/>
            <person name="Wu L."/>
            <person name="Ma J."/>
        </authorList>
    </citation>
    <scope>NUCLEOTIDE SEQUENCE [LARGE SCALE GENOMIC DNA]</scope>
    <source>
        <strain evidence="2">JCM 17688</strain>
    </source>
</reference>
<dbReference type="Gene3D" id="3.40.50.1820">
    <property type="entry name" value="alpha/beta hydrolase"/>
    <property type="match status" value="1"/>
</dbReference>
<dbReference type="EMBL" id="BAABFR010000021">
    <property type="protein sequence ID" value="GAA4390062.1"/>
    <property type="molecule type" value="Genomic_DNA"/>
</dbReference>
<name>A0ABP8JFU8_9ACTN</name>
<organism evidence="1 2">
    <name type="scientific">Tsukamurella soli</name>
    <dbReference type="NCBI Taxonomy" id="644556"/>
    <lineage>
        <taxon>Bacteria</taxon>
        <taxon>Bacillati</taxon>
        <taxon>Actinomycetota</taxon>
        <taxon>Actinomycetes</taxon>
        <taxon>Mycobacteriales</taxon>
        <taxon>Tsukamurellaceae</taxon>
        <taxon>Tsukamurella</taxon>
    </lineage>
</organism>
<evidence type="ECO:0000313" key="1">
    <source>
        <dbReference type="EMBL" id="GAA4390062.1"/>
    </source>
</evidence>
<gene>
    <name evidence="1" type="ORF">GCM10023147_17590</name>
</gene>